<dbReference type="Proteomes" id="UP001168552">
    <property type="component" value="Unassembled WGS sequence"/>
</dbReference>
<comment type="caution">
    <text evidence="2">The sequence shown here is derived from an EMBL/GenBank/DDBJ whole genome shotgun (WGS) entry which is preliminary data.</text>
</comment>
<protein>
    <submittedName>
        <fullName evidence="2">FixH family protein</fullName>
    </submittedName>
</protein>
<reference evidence="2" key="1">
    <citation type="submission" date="2023-06" db="EMBL/GenBank/DDBJ databases">
        <title>Cytophagales bacterium Strain LB-30, isolated from soil.</title>
        <authorList>
            <person name="Liu B."/>
        </authorList>
    </citation>
    <scope>NUCLEOTIDE SEQUENCE</scope>
    <source>
        <strain evidence="2">LB-30</strain>
    </source>
</reference>
<evidence type="ECO:0000256" key="1">
    <source>
        <dbReference type="SAM" id="Phobius"/>
    </source>
</evidence>
<sequence length="148" mass="17342">MNWGYKILIVIILFVSFIVTLVVIAIRQDDIHLVSKNYYEKEILYQQEIDKQRNYEQYFQGEIAQYRQESRELSFSFANDQVQGMPEGTIHLFRPSDARLDKRIAIATDAEGKQVLPMQDLASGQWKVKVDWVQNNVAFSREQTLILP</sequence>
<keyword evidence="3" id="KW-1185">Reference proteome</keyword>
<keyword evidence="1" id="KW-0812">Transmembrane</keyword>
<dbReference type="EMBL" id="JAUHJS010000002">
    <property type="protein sequence ID" value="MDN4164580.1"/>
    <property type="molecule type" value="Genomic_DNA"/>
</dbReference>
<dbReference type="RefSeq" id="WP_320003108.1">
    <property type="nucleotide sequence ID" value="NZ_JAUHJS010000002.1"/>
</dbReference>
<gene>
    <name evidence="2" type="ORF">QWY31_03650</name>
</gene>
<dbReference type="InterPro" id="IPR008620">
    <property type="entry name" value="FixH"/>
</dbReference>
<accession>A0ABT8F299</accession>
<evidence type="ECO:0000313" key="2">
    <source>
        <dbReference type="EMBL" id="MDN4164580.1"/>
    </source>
</evidence>
<dbReference type="Pfam" id="PF05751">
    <property type="entry name" value="FixH"/>
    <property type="match status" value="1"/>
</dbReference>
<organism evidence="2 3">
    <name type="scientific">Shiella aurantiaca</name>
    <dbReference type="NCBI Taxonomy" id="3058365"/>
    <lineage>
        <taxon>Bacteria</taxon>
        <taxon>Pseudomonadati</taxon>
        <taxon>Bacteroidota</taxon>
        <taxon>Cytophagia</taxon>
        <taxon>Cytophagales</taxon>
        <taxon>Shiellaceae</taxon>
        <taxon>Shiella</taxon>
    </lineage>
</organism>
<keyword evidence="1" id="KW-1133">Transmembrane helix</keyword>
<keyword evidence="1" id="KW-0472">Membrane</keyword>
<proteinExistence type="predicted"/>
<name>A0ABT8F299_9BACT</name>
<evidence type="ECO:0000313" key="3">
    <source>
        <dbReference type="Proteomes" id="UP001168552"/>
    </source>
</evidence>
<feature type="transmembrane region" description="Helical" evidence="1">
    <location>
        <begin position="6"/>
        <end position="26"/>
    </location>
</feature>